<dbReference type="EMBL" id="CAJVPW010005197">
    <property type="protein sequence ID" value="CAG8551491.1"/>
    <property type="molecule type" value="Genomic_DNA"/>
</dbReference>
<dbReference type="Proteomes" id="UP000789366">
    <property type="component" value="Unassembled WGS sequence"/>
</dbReference>
<keyword evidence="2" id="KW-1185">Reference proteome</keyword>
<comment type="caution">
    <text evidence="1">The sequence shown here is derived from an EMBL/GenBank/DDBJ whole genome shotgun (WGS) entry which is preliminary data.</text>
</comment>
<evidence type="ECO:0000313" key="1">
    <source>
        <dbReference type="EMBL" id="CAG8551491.1"/>
    </source>
</evidence>
<name>A0ACA9LVC4_9GLOM</name>
<sequence length="249" mass="27928">MSSILPNQTLYVRNLNEKINKDELKRSLYALFSAYGRILDIVALKTIKMRGQAFVVFKEIQSATAAMRGLNGFNFYDVPMQIEYAKGKSDAVAKLDGTWKRPGTVASVQRASALGQQVTSAPAVKRQREEEGLMDHKRPANGEKGRELESPEAEMDEGEVPMVPTAPKGELEPQNRILYIQNLPPDVTDEMLSYLFEQYPGFKEVRLVPGKSDIAFVEYEADHQAAVAKEVLNGFKITHEKEMKVTFAK</sequence>
<gene>
    <name evidence="1" type="ORF">SPELUC_LOCUS5224</name>
</gene>
<protein>
    <submittedName>
        <fullName evidence="1">5066_t:CDS:1</fullName>
    </submittedName>
</protein>
<feature type="non-terminal residue" evidence="1">
    <location>
        <position position="249"/>
    </location>
</feature>
<reference evidence="1" key="1">
    <citation type="submission" date="2021-06" db="EMBL/GenBank/DDBJ databases">
        <authorList>
            <person name="Kallberg Y."/>
            <person name="Tangrot J."/>
            <person name="Rosling A."/>
        </authorList>
    </citation>
    <scope>NUCLEOTIDE SEQUENCE</scope>
    <source>
        <strain evidence="1">28 12/20/2015</strain>
    </source>
</reference>
<proteinExistence type="predicted"/>
<evidence type="ECO:0000313" key="2">
    <source>
        <dbReference type="Proteomes" id="UP000789366"/>
    </source>
</evidence>
<accession>A0ACA9LVC4</accession>
<organism evidence="1 2">
    <name type="scientific">Cetraspora pellucida</name>
    <dbReference type="NCBI Taxonomy" id="1433469"/>
    <lineage>
        <taxon>Eukaryota</taxon>
        <taxon>Fungi</taxon>
        <taxon>Fungi incertae sedis</taxon>
        <taxon>Mucoromycota</taxon>
        <taxon>Glomeromycotina</taxon>
        <taxon>Glomeromycetes</taxon>
        <taxon>Diversisporales</taxon>
        <taxon>Gigasporaceae</taxon>
        <taxon>Cetraspora</taxon>
    </lineage>
</organism>